<dbReference type="Proteomes" id="UP000264820">
    <property type="component" value="Unplaced"/>
</dbReference>
<dbReference type="Ensembl" id="ENSHCOT00000000115.1">
    <property type="protein sequence ID" value="ENSHCOP00000008550.1"/>
    <property type="gene ID" value="ENSHCOG00000010807.1"/>
</dbReference>
<dbReference type="AlphaFoldDB" id="A0A3Q2XUL5"/>
<sequence length="73" mass="8737">YHRCNNNKKASKFLFSQSNIIPMFNCCLLKNGERQECTFFPDEKRGLKITFGWVLLIMHNKITIKQRNHNIKH</sequence>
<keyword evidence="2" id="KW-1185">Reference proteome</keyword>
<reference evidence="1" key="2">
    <citation type="submission" date="2025-09" db="UniProtKB">
        <authorList>
            <consortium name="Ensembl"/>
        </authorList>
    </citation>
    <scope>IDENTIFICATION</scope>
</reference>
<name>A0A3Q2XUL5_HIPCM</name>
<evidence type="ECO:0000313" key="2">
    <source>
        <dbReference type="Proteomes" id="UP000264820"/>
    </source>
</evidence>
<proteinExistence type="predicted"/>
<reference evidence="1" key="1">
    <citation type="submission" date="2025-08" db="UniProtKB">
        <authorList>
            <consortium name="Ensembl"/>
        </authorList>
    </citation>
    <scope>IDENTIFICATION</scope>
</reference>
<accession>A0A3Q2XUL5</accession>
<organism evidence="1 2">
    <name type="scientific">Hippocampus comes</name>
    <name type="common">Tiger tail seahorse</name>
    <dbReference type="NCBI Taxonomy" id="109280"/>
    <lineage>
        <taxon>Eukaryota</taxon>
        <taxon>Metazoa</taxon>
        <taxon>Chordata</taxon>
        <taxon>Craniata</taxon>
        <taxon>Vertebrata</taxon>
        <taxon>Euteleostomi</taxon>
        <taxon>Actinopterygii</taxon>
        <taxon>Neopterygii</taxon>
        <taxon>Teleostei</taxon>
        <taxon>Neoteleostei</taxon>
        <taxon>Acanthomorphata</taxon>
        <taxon>Syngnathiaria</taxon>
        <taxon>Syngnathiformes</taxon>
        <taxon>Syngnathoidei</taxon>
        <taxon>Syngnathidae</taxon>
        <taxon>Hippocampus</taxon>
    </lineage>
</organism>
<evidence type="ECO:0000313" key="1">
    <source>
        <dbReference type="Ensembl" id="ENSHCOP00000008550.1"/>
    </source>
</evidence>
<dbReference type="GeneTree" id="ENSGT00940000181769"/>
<protein>
    <submittedName>
        <fullName evidence="1">Uncharacterized protein</fullName>
    </submittedName>
</protein>